<evidence type="ECO:0000259" key="7">
    <source>
        <dbReference type="PROSITE" id="PS50110"/>
    </source>
</evidence>
<protein>
    <submittedName>
        <fullName evidence="8">Response regulator receiver domain-containing protein</fullName>
    </submittedName>
</protein>
<reference evidence="9" key="1">
    <citation type="submission" date="2016-08" db="EMBL/GenBank/DDBJ databases">
        <authorList>
            <person name="Varghese N."/>
            <person name="Submissions Spin"/>
        </authorList>
    </citation>
    <scope>NUCLEOTIDE SEQUENCE [LARGE SCALE GENOMIC DNA]</scope>
    <source>
        <strain evidence="9">CCBAU 57015</strain>
    </source>
</reference>
<dbReference type="GO" id="GO:0005829">
    <property type="term" value="C:cytosol"/>
    <property type="evidence" value="ECO:0007669"/>
    <property type="project" value="TreeGrafter"/>
</dbReference>
<dbReference type="PROSITE" id="PS50110">
    <property type="entry name" value="RESPONSE_REGULATORY"/>
    <property type="match status" value="1"/>
</dbReference>
<keyword evidence="2" id="KW-0902">Two-component regulatory system</keyword>
<keyword evidence="4" id="KW-0238">DNA-binding</keyword>
<dbReference type="PANTHER" id="PTHR48111:SF1">
    <property type="entry name" value="TWO-COMPONENT RESPONSE REGULATOR ORR33"/>
    <property type="match status" value="1"/>
</dbReference>
<keyword evidence="5" id="KW-0804">Transcription</keyword>
<dbReference type="Gene3D" id="3.40.50.2300">
    <property type="match status" value="1"/>
</dbReference>
<dbReference type="SMART" id="SM00448">
    <property type="entry name" value="REC"/>
    <property type="match status" value="1"/>
</dbReference>
<dbReference type="InterPro" id="IPR011006">
    <property type="entry name" value="CheY-like_superfamily"/>
</dbReference>
<keyword evidence="3" id="KW-0805">Transcription regulation</keyword>
<gene>
    <name evidence="8" type="ORF">GA0061100_106343</name>
</gene>
<dbReference type="InterPro" id="IPR039420">
    <property type="entry name" value="WalR-like"/>
</dbReference>
<dbReference type="Pfam" id="PF00072">
    <property type="entry name" value="Response_reg"/>
    <property type="match status" value="1"/>
</dbReference>
<sequence>MQMSTTIDIPTEAKILIIDDEPANIALLTRLLQREGFGKISSISDPRHARDLFRSLQPDIVLLDLMMPHVDGFQLLEAFSRIAGPQTFIPVIVLTADVSTETRRRALSLGAKDFLVKPLDAVETVLRIVNLLETRFLFLELQRLNANKA</sequence>
<evidence type="ECO:0000256" key="3">
    <source>
        <dbReference type="ARBA" id="ARBA00023015"/>
    </source>
</evidence>
<name>A0A1C3VKD5_9HYPH</name>
<dbReference type="GO" id="GO:0000156">
    <property type="term" value="F:phosphorelay response regulator activity"/>
    <property type="evidence" value="ECO:0007669"/>
    <property type="project" value="TreeGrafter"/>
</dbReference>
<dbReference type="RefSeq" id="WP_244557901.1">
    <property type="nucleotide sequence ID" value="NZ_FMAC01000006.1"/>
</dbReference>
<evidence type="ECO:0000256" key="2">
    <source>
        <dbReference type="ARBA" id="ARBA00023012"/>
    </source>
</evidence>
<accession>A0A1C3VKD5</accession>
<dbReference type="GO" id="GO:0000976">
    <property type="term" value="F:transcription cis-regulatory region binding"/>
    <property type="evidence" value="ECO:0007669"/>
    <property type="project" value="TreeGrafter"/>
</dbReference>
<dbReference type="Proteomes" id="UP000186228">
    <property type="component" value="Unassembled WGS sequence"/>
</dbReference>
<feature type="modified residue" description="4-aspartylphosphate" evidence="6">
    <location>
        <position position="64"/>
    </location>
</feature>
<evidence type="ECO:0000313" key="8">
    <source>
        <dbReference type="EMBL" id="SCB28300.1"/>
    </source>
</evidence>
<feature type="domain" description="Response regulatory" evidence="7">
    <location>
        <begin position="14"/>
        <end position="132"/>
    </location>
</feature>
<dbReference type="AlphaFoldDB" id="A0A1C3VKD5"/>
<evidence type="ECO:0000256" key="1">
    <source>
        <dbReference type="ARBA" id="ARBA00022553"/>
    </source>
</evidence>
<keyword evidence="9" id="KW-1185">Reference proteome</keyword>
<proteinExistence type="predicted"/>
<evidence type="ECO:0000256" key="6">
    <source>
        <dbReference type="PROSITE-ProRule" id="PRU00169"/>
    </source>
</evidence>
<evidence type="ECO:0000256" key="4">
    <source>
        <dbReference type="ARBA" id="ARBA00023125"/>
    </source>
</evidence>
<dbReference type="PANTHER" id="PTHR48111">
    <property type="entry name" value="REGULATOR OF RPOS"/>
    <property type="match status" value="1"/>
</dbReference>
<dbReference type="STRING" id="52131.GA0061100_106343"/>
<dbReference type="EMBL" id="FMAC01000006">
    <property type="protein sequence ID" value="SCB28300.1"/>
    <property type="molecule type" value="Genomic_DNA"/>
</dbReference>
<organism evidence="8 9">
    <name type="scientific">Rhizobium hainanense</name>
    <dbReference type="NCBI Taxonomy" id="52131"/>
    <lineage>
        <taxon>Bacteria</taxon>
        <taxon>Pseudomonadati</taxon>
        <taxon>Pseudomonadota</taxon>
        <taxon>Alphaproteobacteria</taxon>
        <taxon>Hyphomicrobiales</taxon>
        <taxon>Rhizobiaceae</taxon>
        <taxon>Rhizobium/Agrobacterium group</taxon>
        <taxon>Rhizobium</taxon>
    </lineage>
</organism>
<dbReference type="GO" id="GO:0006355">
    <property type="term" value="P:regulation of DNA-templated transcription"/>
    <property type="evidence" value="ECO:0007669"/>
    <property type="project" value="TreeGrafter"/>
</dbReference>
<dbReference type="SUPFAM" id="SSF52172">
    <property type="entry name" value="CheY-like"/>
    <property type="match status" value="1"/>
</dbReference>
<dbReference type="InterPro" id="IPR001789">
    <property type="entry name" value="Sig_transdc_resp-reg_receiver"/>
</dbReference>
<keyword evidence="1 6" id="KW-0597">Phosphoprotein</keyword>
<dbReference type="GO" id="GO:0032993">
    <property type="term" value="C:protein-DNA complex"/>
    <property type="evidence" value="ECO:0007669"/>
    <property type="project" value="TreeGrafter"/>
</dbReference>
<evidence type="ECO:0000256" key="5">
    <source>
        <dbReference type="ARBA" id="ARBA00023163"/>
    </source>
</evidence>
<evidence type="ECO:0000313" key="9">
    <source>
        <dbReference type="Proteomes" id="UP000186228"/>
    </source>
</evidence>